<dbReference type="Ensembl" id="ENSSFAT00005001186.1">
    <property type="protein sequence ID" value="ENSSFAP00005001126.1"/>
    <property type="gene ID" value="ENSSFAG00005000812.1"/>
</dbReference>
<keyword evidence="2" id="KW-1185">Reference proteome</keyword>
<protein>
    <submittedName>
        <fullName evidence="1">Uncharacterized protein</fullName>
    </submittedName>
</protein>
<dbReference type="AlphaFoldDB" id="A0A672F3C9"/>
<reference evidence="1" key="1">
    <citation type="submission" date="2019-06" db="EMBL/GenBank/DDBJ databases">
        <authorList>
            <consortium name="Wellcome Sanger Institute Data Sharing"/>
        </authorList>
    </citation>
    <scope>NUCLEOTIDE SEQUENCE [LARGE SCALE GENOMIC DNA]</scope>
</reference>
<dbReference type="InParanoid" id="A0A672F3C9"/>
<sequence>MARCSCWGSFTSFISTRSTLMPHGSVASSRDSCRGQYVTITNSSKYNETYCSSFLTTFSFQYSSFCDKPHKSIRCDKMWKMAK</sequence>
<name>A0A672F3C9_SALFA</name>
<evidence type="ECO:0000313" key="2">
    <source>
        <dbReference type="Proteomes" id="UP000472267"/>
    </source>
</evidence>
<proteinExistence type="predicted"/>
<dbReference type="Proteomes" id="UP000472267">
    <property type="component" value="Chromosome 14"/>
</dbReference>
<reference evidence="1" key="3">
    <citation type="submission" date="2025-09" db="UniProtKB">
        <authorList>
            <consortium name="Ensembl"/>
        </authorList>
    </citation>
    <scope>IDENTIFICATION</scope>
</reference>
<accession>A0A672F3C9</accession>
<organism evidence="1 2">
    <name type="scientific">Salarias fasciatus</name>
    <name type="common">Jewelled blenny</name>
    <name type="synonym">Blennius fasciatus</name>
    <dbReference type="NCBI Taxonomy" id="181472"/>
    <lineage>
        <taxon>Eukaryota</taxon>
        <taxon>Metazoa</taxon>
        <taxon>Chordata</taxon>
        <taxon>Craniata</taxon>
        <taxon>Vertebrata</taxon>
        <taxon>Euteleostomi</taxon>
        <taxon>Actinopterygii</taxon>
        <taxon>Neopterygii</taxon>
        <taxon>Teleostei</taxon>
        <taxon>Neoteleostei</taxon>
        <taxon>Acanthomorphata</taxon>
        <taxon>Ovalentaria</taxon>
        <taxon>Blenniimorphae</taxon>
        <taxon>Blenniiformes</taxon>
        <taxon>Blennioidei</taxon>
        <taxon>Blenniidae</taxon>
        <taxon>Salariinae</taxon>
        <taxon>Salarias</taxon>
    </lineage>
</organism>
<evidence type="ECO:0000313" key="1">
    <source>
        <dbReference type="Ensembl" id="ENSSFAP00005001126.1"/>
    </source>
</evidence>
<reference evidence="1" key="2">
    <citation type="submission" date="2025-08" db="UniProtKB">
        <authorList>
            <consortium name="Ensembl"/>
        </authorList>
    </citation>
    <scope>IDENTIFICATION</scope>
</reference>